<protein>
    <submittedName>
        <fullName evidence="2">Uncharacterized protein</fullName>
    </submittedName>
</protein>
<evidence type="ECO:0000313" key="3">
    <source>
        <dbReference type="Proteomes" id="UP000314294"/>
    </source>
</evidence>
<dbReference type="Proteomes" id="UP000314294">
    <property type="component" value="Unassembled WGS sequence"/>
</dbReference>
<reference evidence="2 3" key="1">
    <citation type="submission" date="2019-03" db="EMBL/GenBank/DDBJ databases">
        <title>First draft genome of Liparis tanakae, snailfish: a comprehensive survey of snailfish specific genes.</title>
        <authorList>
            <person name="Kim W."/>
            <person name="Song I."/>
            <person name="Jeong J.-H."/>
            <person name="Kim D."/>
            <person name="Kim S."/>
            <person name="Ryu S."/>
            <person name="Song J.Y."/>
            <person name="Lee S.K."/>
        </authorList>
    </citation>
    <scope>NUCLEOTIDE SEQUENCE [LARGE SCALE GENOMIC DNA]</scope>
    <source>
        <tissue evidence="2">Muscle</tissue>
    </source>
</reference>
<evidence type="ECO:0000313" key="2">
    <source>
        <dbReference type="EMBL" id="TNN41556.1"/>
    </source>
</evidence>
<proteinExistence type="predicted"/>
<organism evidence="2 3">
    <name type="scientific">Liparis tanakae</name>
    <name type="common">Tanaka's snailfish</name>
    <dbReference type="NCBI Taxonomy" id="230148"/>
    <lineage>
        <taxon>Eukaryota</taxon>
        <taxon>Metazoa</taxon>
        <taxon>Chordata</taxon>
        <taxon>Craniata</taxon>
        <taxon>Vertebrata</taxon>
        <taxon>Euteleostomi</taxon>
        <taxon>Actinopterygii</taxon>
        <taxon>Neopterygii</taxon>
        <taxon>Teleostei</taxon>
        <taxon>Neoteleostei</taxon>
        <taxon>Acanthomorphata</taxon>
        <taxon>Eupercaria</taxon>
        <taxon>Perciformes</taxon>
        <taxon>Cottioidei</taxon>
        <taxon>Cottales</taxon>
        <taxon>Liparidae</taxon>
        <taxon>Liparis</taxon>
    </lineage>
</organism>
<feature type="compositionally biased region" description="Low complexity" evidence="1">
    <location>
        <begin position="22"/>
        <end position="37"/>
    </location>
</feature>
<sequence>MPTARWRRLGLDGSILRRAAADGAGDAAAAARTPAARLPERRQHATNCSAGSGSEPLEPEI</sequence>
<keyword evidence="3" id="KW-1185">Reference proteome</keyword>
<evidence type="ECO:0000256" key="1">
    <source>
        <dbReference type="SAM" id="MobiDB-lite"/>
    </source>
</evidence>
<feature type="region of interest" description="Disordered" evidence="1">
    <location>
        <begin position="22"/>
        <end position="61"/>
    </location>
</feature>
<gene>
    <name evidence="2" type="ORF">EYF80_048270</name>
</gene>
<dbReference type="AlphaFoldDB" id="A0A4Z2FK03"/>
<comment type="caution">
    <text evidence="2">The sequence shown here is derived from an EMBL/GenBank/DDBJ whole genome shotgun (WGS) entry which is preliminary data.</text>
</comment>
<accession>A0A4Z2FK03</accession>
<name>A0A4Z2FK03_9TELE</name>
<dbReference type="EMBL" id="SRLO01001098">
    <property type="protein sequence ID" value="TNN41556.1"/>
    <property type="molecule type" value="Genomic_DNA"/>
</dbReference>